<reference evidence="1 2" key="1">
    <citation type="submission" date="2016-12" db="EMBL/GenBank/DDBJ databases">
        <title>Draft genome sequence of Fusarium oxysporum causing rot on Narcissus.</title>
        <authorList>
            <person name="Armitage A.D."/>
            <person name="Taylor A."/>
            <person name="Clarkson J.P."/>
            <person name="Harrison R.J."/>
            <person name="Jackson A.C."/>
        </authorList>
    </citation>
    <scope>NUCLEOTIDE SEQUENCE [LARGE SCALE GENOMIC DNA]</scope>
    <source>
        <strain evidence="1 2">N139</strain>
    </source>
</reference>
<proteinExistence type="predicted"/>
<gene>
    <name evidence="1" type="ORF">BFJ63_vAg12602</name>
</gene>
<protein>
    <submittedName>
        <fullName evidence="1">Uncharacterized protein</fullName>
    </submittedName>
</protein>
<name>A0A4Q2VCR6_FUSOX</name>
<sequence>MLEKRPLYEDYWEAKRIPVENIDNIPMYVVTSYSSMLHTYGSF</sequence>
<evidence type="ECO:0000313" key="1">
    <source>
        <dbReference type="EMBL" id="RYC84570.1"/>
    </source>
</evidence>
<dbReference type="EMBL" id="MQTW01000124">
    <property type="protein sequence ID" value="RYC84570.1"/>
    <property type="molecule type" value="Genomic_DNA"/>
</dbReference>
<dbReference type="AlphaFoldDB" id="A0A4Q2VCR6"/>
<dbReference type="Proteomes" id="UP000290540">
    <property type="component" value="Unassembled WGS sequence"/>
</dbReference>
<evidence type="ECO:0000313" key="2">
    <source>
        <dbReference type="Proteomes" id="UP000290540"/>
    </source>
</evidence>
<organism evidence="1 2">
    <name type="scientific">Fusarium oxysporum f. sp. narcissi</name>
    <dbReference type="NCBI Taxonomy" id="451672"/>
    <lineage>
        <taxon>Eukaryota</taxon>
        <taxon>Fungi</taxon>
        <taxon>Dikarya</taxon>
        <taxon>Ascomycota</taxon>
        <taxon>Pezizomycotina</taxon>
        <taxon>Sordariomycetes</taxon>
        <taxon>Hypocreomycetidae</taxon>
        <taxon>Hypocreales</taxon>
        <taxon>Nectriaceae</taxon>
        <taxon>Fusarium</taxon>
        <taxon>Fusarium oxysporum species complex</taxon>
    </lineage>
</organism>
<comment type="caution">
    <text evidence="1">The sequence shown here is derived from an EMBL/GenBank/DDBJ whole genome shotgun (WGS) entry which is preliminary data.</text>
</comment>
<accession>A0A4Q2VCR6</accession>